<dbReference type="STRING" id="517418.Ctha_2586"/>
<dbReference type="Pfam" id="PF04020">
    <property type="entry name" value="Phage_holin_4_2"/>
    <property type="match status" value="1"/>
</dbReference>
<keyword evidence="3" id="KW-1185">Reference proteome</keyword>
<feature type="transmembrane region" description="Helical" evidence="1">
    <location>
        <begin position="57"/>
        <end position="77"/>
    </location>
</feature>
<dbReference type="OrthoDB" id="6402664at2"/>
<dbReference type="AlphaFoldDB" id="B3QY69"/>
<name>B3QY69_CHLT3</name>
<evidence type="ECO:0000256" key="1">
    <source>
        <dbReference type="SAM" id="Phobius"/>
    </source>
</evidence>
<evidence type="ECO:0008006" key="4">
    <source>
        <dbReference type="Google" id="ProtNLM"/>
    </source>
</evidence>
<dbReference type="eggNOG" id="COG1950">
    <property type="taxonomic scope" value="Bacteria"/>
</dbReference>
<dbReference type="EMBL" id="CP001100">
    <property type="protein sequence ID" value="ACF15035.1"/>
    <property type="molecule type" value="Genomic_DNA"/>
</dbReference>
<keyword evidence="1" id="KW-0812">Transmembrane</keyword>
<evidence type="ECO:0000313" key="3">
    <source>
        <dbReference type="Proteomes" id="UP000001208"/>
    </source>
</evidence>
<dbReference type="PANTHER" id="PTHR37309">
    <property type="entry name" value="SLR0284 PROTEIN"/>
    <property type="match status" value="1"/>
</dbReference>
<dbReference type="Proteomes" id="UP000001208">
    <property type="component" value="Chromosome"/>
</dbReference>
<protein>
    <recommendedName>
        <fullName evidence="4">Phage holin family protein</fullName>
    </recommendedName>
</protein>
<keyword evidence="1" id="KW-1133">Transmembrane helix</keyword>
<feature type="transmembrane region" description="Helical" evidence="1">
    <location>
        <begin position="89"/>
        <end position="110"/>
    </location>
</feature>
<dbReference type="KEGG" id="cts:Ctha_2586"/>
<organism evidence="2 3">
    <name type="scientific">Chloroherpeton thalassium (strain ATCC 35110 / GB-78)</name>
    <dbReference type="NCBI Taxonomy" id="517418"/>
    <lineage>
        <taxon>Bacteria</taxon>
        <taxon>Pseudomonadati</taxon>
        <taxon>Chlorobiota</taxon>
        <taxon>Chlorobiia</taxon>
        <taxon>Chlorobiales</taxon>
        <taxon>Chloroherpetonaceae</taxon>
        <taxon>Chloroherpeton</taxon>
    </lineage>
</organism>
<dbReference type="HOGENOM" id="CLU_120441_2_0_10"/>
<dbReference type="RefSeq" id="WP_012501117.1">
    <property type="nucleotide sequence ID" value="NC_011026.1"/>
</dbReference>
<feature type="transmembrane region" description="Helical" evidence="1">
    <location>
        <begin position="32"/>
        <end position="50"/>
    </location>
</feature>
<dbReference type="InterPro" id="IPR007165">
    <property type="entry name" value="Phage_holin_4_2"/>
</dbReference>
<gene>
    <name evidence="2" type="ordered locus">Ctha_2586</name>
</gene>
<dbReference type="PANTHER" id="PTHR37309:SF1">
    <property type="entry name" value="SLR0284 PROTEIN"/>
    <property type="match status" value="1"/>
</dbReference>
<reference evidence="2 3" key="1">
    <citation type="submission" date="2008-06" db="EMBL/GenBank/DDBJ databases">
        <title>Complete sequence of Chloroherpeton thalassium ATCC 35110.</title>
        <authorList>
            <consortium name="US DOE Joint Genome Institute"/>
            <person name="Lucas S."/>
            <person name="Copeland A."/>
            <person name="Lapidus A."/>
            <person name="Glavina del Rio T."/>
            <person name="Dalin E."/>
            <person name="Tice H."/>
            <person name="Bruce D."/>
            <person name="Goodwin L."/>
            <person name="Pitluck S."/>
            <person name="Schmutz J."/>
            <person name="Larimer F."/>
            <person name="Land M."/>
            <person name="Hauser L."/>
            <person name="Kyrpides N."/>
            <person name="Mikhailova N."/>
            <person name="Liu Z."/>
            <person name="Li T."/>
            <person name="Zhao F."/>
            <person name="Overmann J."/>
            <person name="Bryant D.A."/>
            <person name="Richardson P."/>
        </authorList>
    </citation>
    <scope>NUCLEOTIDE SEQUENCE [LARGE SCALE GENOMIC DNA]</scope>
    <source>
        <strain evidence="3">ATCC 35110 / GB-78</strain>
    </source>
</reference>
<accession>B3QY69</accession>
<sequence length="111" mass="12713">MSLILNILIFSAAIFLVAQLLPAVRVNNFMTAIGVAIVYSLVNFFIGWFLTLISLPFLILTFWLFKFVLNAVMLWITDQFIDGFEIKNFTWTLIAAVLISFIDSALRWALF</sequence>
<proteinExistence type="predicted"/>
<keyword evidence="1" id="KW-0472">Membrane</keyword>
<evidence type="ECO:0000313" key="2">
    <source>
        <dbReference type="EMBL" id="ACF15035.1"/>
    </source>
</evidence>